<keyword evidence="3" id="KW-0472">Membrane</keyword>
<dbReference type="EMBL" id="JAPMOU010000133">
    <property type="protein sequence ID" value="MDE1466067.1"/>
    <property type="molecule type" value="Genomic_DNA"/>
</dbReference>
<accession>A0ABT5UIE5</accession>
<keyword evidence="5" id="KW-1185">Reference proteome</keyword>
<feature type="region of interest" description="Disordered" evidence="2">
    <location>
        <begin position="212"/>
        <end position="244"/>
    </location>
</feature>
<keyword evidence="3" id="KW-0812">Transmembrane</keyword>
<evidence type="ECO:0000313" key="5">
    <source>
        <dbReference type="Proteomes" id="UP001528823"/>
    </source>
</evidence>
<reference evidence="4 5" key="1">
    <citation type="submission" date="2022-11" db="EMBL/GenBank/DDBJ databases">
        <title>Spartinivicinus poritis sp. nov., isolated from scleractinian coral Porites lutea.</title>
        <authorList>
            <person name="Zhang G."/>
            <person name="Cai L."/>
            <person name="Wei Q."/>
        </authorList>
    </citation>
    <scope>NUCLEOTIDE SEQUENCE [LARGE SCALE GENOMIC DNA]</scope>
    <source>
        <strain evidence="4 5">A2-2</strain>
    </source>
</reference>
<evidence type="ECO:0000256" key="2">
    <source>
        <dbReference type="SAM" id="MobiDB-lite"/>
    </source>
</evidence>
<organism evidence="4 5">
    <name type="scientific">Spartinivicinus poritis</name>
    <dbReference type="NCBI Taxonomy" id="2994640"/>
    <lineage>
        <taxon>Bacteria</taxon>
        <taxon>Pseudomonadati</taxon>
        <taxon>Pseudomonadota</taxon>
        <taxon>Gammaproteobacteria</taxon>
        <taxon>Oceanospirillales</taxon>
        <taxon>Zooshikellaceae</taxon>
        <taxon>Spartinivicinus</taxon>
    </lineage>
</organism>
<evidence type="ECO:0000256" key="1">
    <source>
        <dbReference type="SAM" id="Coils"/>
    </source>
</evidence>
<feature type="transmembrane region" description="Helical" evidence="3">
    <location>
        <begin position="42"/>
        <end position="64"/>
    </location>
</feature>
<name>A0ABT5UIE5_9GAMM</name>
<feature type="coiled-coil region" evidence="1">
    <location>
        <begin position="71"/>
        <end position="139"/>
    </location>
</feature>
<feature type="transmembrane region" description="Helical" evidence="3">
    <location>
        <begin position="171"/>
        <end position="192"/>
    </location>
</feature>
<feature type="compositionally biased region" description="Basic and acidic residues" evidence="2">
    <location>
        <begin position="212"/>
        <end position="221"/>
    </location>
</feature>
<protein>
    <submittedName>
        <fullName evidence="4">Uncharacterized protein</fullName>
    </submittedName>
</protein>
<evidence type="ECO:0000313" key="4">
    <source>
        <dbReference type="EMBL" id="MDE1466067.1"/>
    </source>
</evidence>
<feature type="transmembrane region" description="Helical" evidence="3">
    <location>
        <begin position="12"/>
        <end position="30"/>
    </location>
</feature>
<gene>
    <name evidence="4" type="ORF">ORQ98_29365</name>
</gene>
<keyword evidence="1" id="KW-0175">Coiled coil</keyword>
<proteinExistence type="predicted"/>
<keyword evidence="3" id="KW-1133">Transmembrane helix</keyword>
<sequence>MFWSISENNYYSALFAGLALAFELAKFMALPEIARRKQRKDWAGALSATLLFITLATASILGSIGGLQSDTQRVQANIAQQEQKRVSLIEQRQLLLDEIAENQKAIDKYISLNRIKNFAQPLQDKNKALRQQAAELQDKINTVGVAHETPMTALLGAIATAVGEDKATVQVYVFILLAVLLDLVASFFIELIREENQFKASLVKKPQITKVAKKEEGDTPPKPRKPKVKKSVSLEKPKPTPPKLEIVKSEKSGTPAVEAKQQELQLPESNVVNIKRASALEKYAVVKKAVSKMEVGEGVYKRQMMKAFQLGQKTVDKHYRWLMRDGLVVQDAETKLFYRAA</sequence>
<comment type="caution">
    <text evidence="4">The sequence shown here is derived from an EMBL/GenBank/DDBJ whole genome shotgun (WGS) entry which is preliminary data.</text>
</comment>
<evidence type="ECO:0000256" key="3">
    <source>
        <dbReference type="SAM" id="Phobius"/>
    </source>
</evidence>
<dbReference type="Proteomes" id="UP001528823">
    <property type="component" value="Unassembled WGS sequence"/>
</dbReference>
<dbReference type="RefSeq" id="WP_274692363.1">
    <property type="nucleotide sequence ID" value="NZ_JAPMOU010000133.1"/>
</dbReference>